<evidence type="ECO:0000313" key="5">
    <source>
        <dbReference type="Proteomes" id="UP001226867"/>
    </source>
</evidence>
<dbReference type="Pfam" id="PF01569">
    <property type="entry name" value="PAP2"/>
    <property type="match status" value="1"/>
</dbReference>
<comment type="caution">
    <text evidence="4">The sequence shown here is derived from an EMBL/GenBank/DDBJ whole genome shotgun (WGS) entry which is preliminary data.</text>
</comment>
<feature type="signal peptide" evidence="2">
    <location>
        <begin position="1"/>
        <end position="31"/>
    </location>
</feature>
<proteinExistence type="predicted"/>
<protein>
    <submittedName>
        <fullName evidence="4">Membrane-associated phospholipid phosphatase</fullName>
    </submittedName>
</protein>
<dbReference type="InterPro" id="IPR000326">
    <property type="entry name" value="PAP2/HPO"/>
</dbReference>
<dbReference type="SUPFAM" id="SSF48317">
    <property type="entry name" value="Acid phosphatase/Vanadium-dependent haloperoxidase"/>
    <property type="match status" value="1"/>
</dbReference>
<dbReference type="Proteomes" id="UP001226867">
    <property type="component" value="Unassembled WGS sequence"/>
</dbReference>
<feature type="region of interest" description="Disordered" evidence="1">
    <location>
        <begin position="531"/>
        <end position="550"/>
    </location>
</feature>
<reference evidence="4 5" key="1">
    <citation type="submission" date="2023-07" db="EMBL/GenBank/DDBJ databases">
        <title>Sorghum-associated microbial communities from plants grown in Nebraska, USA.</title>
        <authorList>
            <person name="Schachtman D."/>
        </authorList>
    </citation>
    <scope>NUCLEOTIDE SEQUENCE [LARGE SCALE GENOMIC DNA]</scope>
    <source>
        <strain evidence="4 5">DS1607</strain>
    </source>
</reference>
<dbReference type="InterPro" id="IPR010344">
    <property type="entry name" value="YbjH"/>
</dbReference>
<dbReference type="Gene3D" id="3.10.560.10">
    <property type="entry name" value="Outer membrane lipoprotein wza domain like"/>
    <property type="match status" value="1"/>
</dbReference>
<accession>A0ABT9SFQ9</accession>
<feature type="domain" description="Phosphatidic acid phosphatase type 2/haloperoxidase" evidence="3">
    <location>
        <begin position="1077"/>
        <end position="1186"/>
    </location>
</feature>
<feature type="compositionally biased region" description="Low complexity" evidence="1">
    <location>
        <begin position="662"/>
        <end position="673"/>
    </location>
</feature>
<feature type="chain" id="PRO_5047414225" evidence="2">
    <location>
        <begin position="32"/>
        <end position="1211"/>
    </location>
</feature>
<dbReference type="PROSITE" id="PS51257">
    <property type="entry name" value="PROKAR_LIPOPROTEIN"/>
    <property type="match status" value="1"/>
</dbReference>
<evidence type="ECO:0000259" key="3">
    <source>
        <dbReference type="SMART" id="SM00014"/>
    </source>
</evidence>
<dbReference type="InterPro" id="IPR036938">
    <property type="entry name" value="PAP2/HPO_sf"/>
</dbReference>
<organism evidence="4 5">
    <name type="scientific">Variovorax ginsengisoli</name>
    <dbReference type="NCBI Taxonomy" id="363844"/>
    <lineage>
        <taxon>Bacteria</taxon>
        <taxon>Pseudomonadati</taxon>
        <taxon>Pseudomonadota</taxon>
        <taxon>Betaproteobacteria</taxon>
        <taxon>Burkholderiales</taxon>
        <taxon>Comamonadaceae</taxon>
        <taxon>Variovorax</taxon>
    </lineage>
</organism>
<evidence type="ECO:0000313" key="4">
    <source>
        <dbReference type="EMBL" id="MDP9902197.1"/>
    </source>
</evidence>
<name>A0ABT9SFQ9_9BURK</name>
<dbReference type="Pfam" id="PF06082">
    <property type="entry name" value="YjbH"/>
    <property type="match status" value="1"/>
</dbReference>
<sequence length="1211" mass="130205">MMPFTTRRPQPCRLSQIATACLWLAACCSAAAQSAAVDVQPGERLSDWLLRQPPGSSNIGLSWRVPQERTAQQVLKNNILAQLQTEPAAAGSAVTDRQRLAAWLQGLPVTGRAALGSVEARWLQSNPAQDPVLAAGQQLVPAPRLTTVAVVRSNGALCQVPHTPGRMAWDYVAACNAGSGTAAASSSSSSADWAWVAQPDGRQARVGVAHWSAEPADEPAPGAWIWAPPRNDATLVAVSDGLIKFLATQGASPQPVDAALPPMVSVLPEPAPRYSEHTATSNDWGEVGLLQTPTARMSGTGTMRTSISYVEPYTRLNVMFQPLDWLEAGFRYTSINNRIYGISDQDYKDKSIDVKARLWRESAYVPEVALGFRDLGGTGLFSSEYLVANKRYGDLDFSLGLGWGYLGNSGNVRNPLIAISDKFRTRPTSDTTGTTNSKTYFRGPAALFGGVQWRTPWEPLTLKVEYEGNNYQNEPLGNNQVQRTPVNVGLVYQYAPSVAFSAGIERGNKFMVGMTLTTDLATLQMPKLADPPAPRFSPQPPSASPGWPSTAADIEARTGWKVQRIDPQATSLHVWITDSNTVYREARVEQITAVLHRDAPAEIKRFVMHYNERGIALHAQEIDRDAWVAAHYQALPPTAVAAAGRLDYAPPRTRPNDISTGDASAADSSAASDPLSQWTRPSDKLTFGVTPSTTQILGGPDAFLLYQIGFQASAEYRFSESTWLNGALNLRAVDNFNKFSYTAPSDLPRVRTYQREYVTSSRLTIPNLQLTHASQLTSNSYYSVYGGALESMFAGVGAEWLYRPSQSRVAFGVDVNRVQQRGFDQDFSLRDYKVTTGHATLYWDTGWNGVLAKVSAGQYLAGDRGVTVDISRRFNNGVTLGAYATKTNVSAAQFGEGSFDKGIYLSIPFDALLPRSSSFTANFLWNPLTRDGGARLARSNTLYDMTAARDQRAFRFGSPGSGKRSAGDDIFGLGSGSEDDNAGERGPLWLLTDLGRSARTMGYQMTAPSAASSWLWAGGLILGAATLDKSVDKFSQNHLQGSGSLRAGKAASALPVLLGVGAGAAAIGLFGDGYTDTGWTSLKAGALTLGVTTLTRYAVGRARPEDGMGSSHFDGFKSGSASSGFPSNHTALAFALVTPFAQQYDMPWLYGAAALTGLGRLPGRKHWLSDVVAGGVVGYAIGSMLSDQESAQRGRPQVSIGLGSVHARWAF</sequence>
<dbReference type="RefSeq" id="WP_307691950.1">
    <property type="nucleotide sequence ID" value="NZ_JAUSRO010000016.1"/>
</dbReference>
<dbReference type="SMART" id="SM00014">
    <property type="entry name" value="acidPPc"/>
    <property type="match status" value="1"/>
</dbReference>
<dbReference type="EMBL" id="JAUSRO010000016">
    <property type="protein sequence ID" value="MDP9902197.1"/>
    <property type="molecule type" value="Genomic_DNA"/>
</dbReference>
<feature type="region of interest" description="Disordered" evidence="1">
    <location>
        <begin position="651"/>
        <end position="684"/>
    </location>
</feature>
<evidence type="ECO:0000256" key="1">
    <source>
        <dbReference type="SAM" id="MobiDB-lite"/>
    </source>
</evidence>
<dbReference type="CDD" id="cd03394">
    <property type="entry name" value="PAP2_like_5"/>
    <property type="match status" value="1"/>
</dbReference>
<gene>
    <name evidence="4" type="ORF">J2W36_004473</name>
</gene>
<feature type="compositionally biased region" description="Pro residues" evidence="1">
    <location>
        <begin position="531"/>
        <end position="543"/>
    </location>
</feature>
<evidence type="ECO:0000256" key="2">
    <source>
        <dbReference type="SAM" id="SignalP"/>
    </source>
</evidence>
<keyword evidence="5" id="KW-1185">Reference proteome</keyword>
<keyword evidence="2" id="KW-0732">Signal</keyword>
<dbReference type="Gene3D" id="1.20.144.10">
    <property type="entry name" value="Phosphatidic acid phosphatase type 2/haloperoxidase"/>
    <property type="match status" value="1"/>
</dbReference>